<reference evidence="3" key="1">
    <citation type="submission" date="2016-10" db="EMBL/GenBank/DDBJ databases">
        <authorList>
            <person name="Benchimol M."/>
            <person name="Almeida L.G."/>
            <person name="Vasconcelos A.T."/>
            <person name="Perreira-Neves A."/>
            <person name="Rosa I.A."/>
            <person name="Tasca T."/>
            <person name="Bogo M.R."/>
            <person name="de Souza W."/>
        </authorList>
    </citation>
    <scope>NUCLEOTIDE SEQUENCE [LARGE SCALE GENOMIC DNA]</scope>
    <source>
        <strain evidence="3">K</strain>
    </source>
</reference>
<evidence type="ECO:0000259" key="2">
    <source>
        <dbReference type="Pfam" id="PF13815"/>
    </source>
</evidence>
<dbReference type="Proteomes" id="UP000179807">
    <property type="component" value="Unassembled WGS sequence"/>
</dbReference>
<dbReference type="InterPro" id="IPR032714">
    <property type="entry name" value="DZIP1_N"/>
</dbReference>
<dbReference type="AlphaFoldDB" id="A0A1J4JQJ3"/>
<dbReference type="EMBL" id="MLAK01000943">
    <property type="protein sequence ID" value="OHT00688.1"/>
    <property type="molecule type" value="Genomic_DNA"/>
</dbReference>
<proteinExistence type="predicted"/>
<evidence type="ECO:0000256" key="1">
    <source>
        <dbReference type="SAM" id="MobiDB-lite"/>
    </source>
</evidence>
<evidence type="ECO:0000313" key="4">
    <source>
        <dbReference type="Proteomes" id="UP000179807"/>
    </source>
</evidence>
<accession>A0A1J4JQJ3</accession>
<sequence length="259" mass="29303">MSSFFSPPRPQYYFAPDPVSADPNVYSQQPPQYAPTNFVQPFLFSQRVARLNFESLENVDVTQIAKTGDILSIQQLLYPIAFANITQEDATEFGSRGALHAFLILQMAVEYFIGVVNSLMTQIQSQQHSNQQKMATTSPSPDTTLIHNYEAQIALLKKDIQSRDLIIENLSDKLSDCEIERNSLKARLQNANQRERARKLRPQNDSISEGEVRPGPNLRLGISRTHKKAKNRPPKRSFRNNQSDSYSSDYDSSSSSGWT</sequence>
<feature type="region of interest" description="Disordered" evidence="1">
    <location>
        <begin position="190"/>
        <end position="259"/>
    </location>
</feature>
<keyword evidence="4" id="KW-1185">Reference proteome</keyword>
<feature type="domain" description="Cilium assembly protein DZIP1 N-terminal" evidence="2">
    <location>
        <begin position="42"/>
        <end position="160"/>
    </location>
</feature>
<gene>
    <name evidence="3" type="ORF">TRFO_32549</name>
</gene>
<organism evidence="3 4">
    <name type="scientific">Tritrichomonas foetus</name>
    <dbReference type="NCBI Taxonomy" id="1144522"/>
    <lineage>
        <taxon>Eukaryota</taxon>
        <taxon>Metamonada</taxon>
        <taxon>Parabasalia</taxon>
        <taxon>Tritrichomonadida</taxon>
        <taxon>Tritrichomonadidae</taxon>
        <taxon>Tritrichomonas</taxon>
    </lineage>
</organism>
<dbReference type="Pfam" id="PF13815">
    <property type="entry name" value="Dzip-like_N"/>
    <property type="match status" value="1"/>
</dbReference>
<dbReference type="RefSeq" id="XP_068353824.1">
    <property type="nucleotide sequence ID" value="XM_068508553.1"/>
</dbReference>
<protein>
    <recommendedName>
        <fullName evidence="2">Cilium assembly protein DZIP1 N-terminal domain-containing protein</fullName>
    </recommendedName>
</protein>
<dbReference type="GeneID" id="94843257"/>
<dbReference type="VEuPathDB" id="TrichDB:TRFO_32549"/>
<feature type="compositionally biased region" description="Basic residues" evidence="1">
    <location>
        <begin position="224"/>
        <end position="238"/>
    </location>
</feature>
<dbReference type="OrthoDB" id="515971at2759"/>
<evidence type="ECO:0000313" key="3">
    <source>
        <dbReference type="EMBL" id="OHT00688.1"/>
    </source>
</evidence>
<name>A0A1J4JQJ3_9EUKA</name>
<feature type="compositionally biased region" description="Low complexity" evidence="1">
    <location>
        <begin position="243"/>
        <end position="259"/>
    </location>
</feature>
<comment type="caution">
    <text evidence="3">The sequence shown here is derived from an EMBL/GenBank/DDBJ whole genome shotgun (WGS) entry which is preliminary data.</text>
</comment>